<dbReference type="InterPro" id="IPR015943">
    <property type="entry name" value="WD40/YVTN_repeat-like_dom_sf"/>
</dbReference>
<dbReference type="Pfam" id="PF23770">
    <property type="entry name" value="Beta-prop_RIG_1st"/>
    <property type="match status" value="1"/>
</dbReference>
<dbReference type="SUPFAM" id="SSF50978">
    <property type="entry name" value="WD40 repeat-like"/>
    <property type="match status" value="2"/>
</dbReference>
<feature type="repeat" description="WD" evidence="3">
    <location>
        <begin position="50"/>
        <end position="94"/>
    </location>
</feature>
<feature type="repeat" description="WD" evidence="3">
    <location>
        <begin position="618"/>
        <end position="660"/>
    </location>
</feature>
<dbReference type="PANTHER" id="PTHR46362">
    <property type="entry name" value="GEM-ASSOCIATED PROTEIN 5"/>
    <property type="match status" value="1"/>
</dbReference>
<evidence type="ECO:0000259" key="5">
    <source>
        <dbReference type="Pfam" id="PF23770"/>
    </source>
</evidence>
<dbReference type="Pfam" id="PF23775">
    <property type="entry name" value="Beta-prop_RIG_2nd"/>
    <property type="match status" value="1"/>
</dbReference>
<dbReference type="SMART" id="SM00320">
    <property type="entry name" value="WD40"/>
    <property type="match status" value="12"/>
</dbReference>
<evidence type="ECO:0008006" key="11">
    <source>
        <dbReference type="Google" id="ProtNLM"/>
    </source>
</evidence>
<feature type="domain" description="Gem-associated protein 5 second beta-propeller" evidence="7">
    <location>
        <begin position="376"/>
        <end position="686"/>
    </location>
</feature>
<dbReference type="PRINTS" id="PR00320">
    <property type="entry name" value="GPROTEINBRPT"/>
</dbReference>
<dbReference type="InterPro" id="IPR056421">
    <property type="entry name" value="TPR_GEMI5"/>
</dbReference>
<dbReference type="GO" id="GO:0005634">
    <property type="term" value="C:nucleus"/>
    <property type="evidence" value="ECO:0007669"/>
    <property type="project" value="TreeGrafter"/>
</dbReference>
<dbReference type="InterPro" id="IPR056420">
    <property type="entry name" value="GEMI5_RBS"/>
</dbReference>
<feature type="domain" description="Gem-associated protein 5 RBS" evidence="8">
    <location>
        <begin position="1114"/>
        <end position="1439"/>
    </location>
</feature>
<feature type="compositionally biased region" description="Low complexity" evidence="4">
    <location>
        <begin position="767"/>
        <end position="779"/>
    </location>
</feature>
<evidence type="ECO:0000256" key="1">
    <source>
        <dbReference type="ARBA" id="ARBA00022574"/>
    </source>
</evidence>
<dbReference type="Pfam" id="PF23774">
    <property type="entry name" value="TPR_GEMI5"/>
    <property type="match status" value="1"/>
</dbReference>
<dbReference type="EMBL" id="JBCEZU010000045">
    <property type="protein sequence ID" value="KAK9536850.1"/>
    <property type="molecule type" value="Genomic_DNA"/>
</dbReference>
<evidence type="ECO:0000313" key="9">
    <source>
        <dbReference type="EMBL" id="KAK9536850.1"/>
    </source>
</evidence>
<evidence type="ECO:0000256" key="4">
    <source>
        <dbReference type="SAM" id="MobiDB-lite"/>
    </source>
</evidence>
<feature type="compositionally biased region" description="Low complexity" evidence="4">
    <location>
        <begin position="735"/>
        <end position="744"/>
    </location>
</feature>
<dbReference type="InterPro" id="IPR001680">
    <property type="entry name" value="WD40_rpt"/>
</dbReference>
<feature type="compositionally biased region" description="Basic residues" evidence="4">
    <location>
        <begin position="718"/>
        <end position="728"/>
    </location>
</feature>
<evidence type="ECO:0000256" key="2">
    <source>
        <dbReference type="ARBA" id="ARBA00022737"/>
    </source>
</evidence>
<feature type="region of interest" description="Disordered" evidence="4">
    <location>
        <begin position="1264"/>
        <end position="1298"/>
    </location>
</feature>
<protein>
    <recommendedName>
        <fullName evidence="11">Gem-associated protein 5</fullName>
    </recommendedName>
</protein>
<dbReference type="PANTHER" id="PTHR46362:SF1">
    <property type="entry name" value="GEM-ASSOCIATED PROTEIN 5"/>
    <property type="match status" value="1"/>
</dbReference>
<feature type="domain" description="Gem-associated protein 5 TPR" evidence="6">
    <location>
        <begin position="855"/>
        <end position="1063"/>
    </location>
</feature>
<keyword evidence="1 3" id="KW-0853">WD repeat</keyword>
<dbReference type="Pfam" id="PF00400">
    <property type="entry name" value="WD40"/>
    <property type="match status" value="1"/>
</dbReference>
<dbReference type="GO" id="GO:0032797">
    <property type="term" value="C:SMN complex"/>
    <property type="evidence" value="ECO:0007669"/>
    <property type="project" value="TreeGrafter"/>
</dbReference>
<feature type="compositionally biased region" description="Basic and acidic residues" evidence="4">
    <location>
        <begin position="699"/>
        <end position="717"/>
    </location>
</feature>
<evidence type="ECO:0000256" key="3">
    <source>
        <dbReference type="PROSITE-ProRule" id="PRU00221"/>
    </source>
</evidence>
<feature type="repeat" description="WD" evidence="3">
    <location>
        <begin position="661"/>
        <end position="703"/>
    </location>
</feature>
<feature type="region of interest" description="Disordered" evidence="4">
    <location>
        <begin position="699"/>
        <end position="779"/>
    </location>
</feature>
<keyword evidence="2" id="KW-0677">Repeat</keyword>
<feature type="repeat" description="WD" evidence="3">
    <location>
        <begin position="224"/>
        <end position="247"/>
    </location>
</feature>
<dbReference type="GO" id="GO:0003730">
    <property type="term" value="F:mRNA 3'-UTR binding"/>
    <property type="evidence" value="ECO:0007669"/>
    <property type="project" value="TreeGrafter"/>
</dbReference>
<name>A0AAW1FRN5_ZOAVI</name>
<organism evidence="9 10">
    <name type="scientific">Zoarces viviparus</name>
    <name type="common">Viviparous eelpout</name>
    <name type="synonym">Blennius viviparus</name>
    <dbReference type="NCBI Taxonomy" id="48416"/>
    <lineage>
        <taxon>Eukaryota</taxon>
        <taxon>Metazoa</taxon>
        <taxon>Chordata</taxon>
        <taxon>Craniata</taxon>
        <taxon>Vertebrata</taxon>
        <taxon>Euteleostomi</taxon>
        <taxon>Actinopterygii</taxon>
        <taxon>Neopterygii</taxon>
        <taxon>Teleostei</taxon>
        <taxon>Neoteleostei</taxon>
        <taxon>Acanthomorphata</taxon>
        <taxon>Eupercaria</taxon>
        <taxon>Perciformes</taxon>
        <taxon>Cottioidei</taxon>
        <taxon>Zoarcales</taxon>
        <taxon>Zoarcidae</taxon>
        <taxon>Zoarcinae</taxon>
        <taxon>Zoarces</taxon>
    </lineage>
</organism>
<sequence length="1453" mass="159126">MHERSLPASPNWYCSRSSDVNSSGLLGVGAKNVIFLIDVSASSCRVTGELVGHKDLVSGFSFCQHAGQSHICVSSSSDGAVRFWDSDSKALIREHAAHQSPVAAVHWSPVDKNLVVSGDEKGIVVCHWYNTGDTASFFPEPRTIFCLTCSPHTWSSVAVGYKDGMIVLIDVSKKGEVMHRLRGHEDEIHSLAWSPMASEDALFSRPEDMEATSGGSVGDEKGCYLASGSKDQTMRIWSSAKGKSVMTLKLPYLKKRGSAVDPGVKERLWLHVHWPKGRPTQLVSSCFGGELVMWDLTRTGKQRWTLFGTSSEGQNHNRIVFNMSSVRLQDDRELLISTSMDREMKCWDLASLDCCWTLPTLGGFVYALTFSPVGAGCLALGVGDSMIRVWNTLTTQNQYDTRCFWQGIKSKVTALAWHPTKEGSLSFGTDDGKVGILEVFSNRPPQISSSYHRKTVYTLAWGPAVPPMSFGAAGGKASLSLYSCAGEGVILQHDPSKLSGEASDIDRLIRDTNDIKHKLSPHTDFSWKPDGKVVAIGNEDGCIEVYEAPSLKLLCSVQQHHKIINTLRWHHDHDSPPELHCLLASGSSNATVYVHDLRSIIENPPESPVVLTEPYRRLCGHTSKITGMAWSPHHEARLVTVSYDGTAQVWDVLQEAAVSNYRGHLGYLLCVDWSPDDPDVIWTGGKDFTLQEWKVSKQEFTKPPKGKKMVDLKEKMKTNPKQKKKNKKAPGAGGAAPPETNGEPVAGGEKVATGQQLSGEDEEDEVSSTNSPVPPSVSVTFEMQRKPFAAVKSKDKPDLNLLKKKKPRSMLPLSTSMDHRPKEDLLQDCITLASVRHSSAPPAGCVPGQGDHIHLGLFSDREALYRMFEAEEEGHVEAGHHDSVVYLRLWSGDLEGALQLATEKGELSDHLLSIAPMAGFEVWSRTVEAFVKQLCLQEQYLKAASHLLSINKLYEAVDLLRSHKLYREAIALVKARLPADEPVLKELYTCWAATLEKDGHFSAAAKCFLAAGASFDAAKVIARKNDVPSLRTAAGLARISGEVTLAQSLALRCAKDLAAAQDWIGAQEVLSSQESLLVHRLHLCVAALMTAMLADSEAAAQPPVASSHHVSIQDRVRDAWEKQFGVSPDSAGHRSAGALLQELKSAESPTPTANIPLRQVQLYSSLHLTRAVLSWLLGDDGQLIKELWQAVAWLRDAGHFGVSAELCRLLFPDNDVSVCSRKHSKVLHHTEEEPDAAAKSLQAFVDYHHLYEHWWSNSIQSRFTPPAADSGPGDEVEGEALNGDATEESISPETQSRDKLDFDASVLLSEHHAACQATQRSVGEIQERLAAMVLKHSRAQGGQQEADAPTQISTSAEPSESQGSGDAGQRPEEQETLLSLSTKMSEHQKRLVDLPDTIKMYPHPDVVECCLVLLHLSKSSPSVSESLQQKAKDLLRKYGTDASAFKASQQFLT</sequence>
<proteinExistence type="predicted"/>
<comment type="caution">
    <text evidence="9">The sequence shown here is derived from an EMBL/GenBank/DDBJ whole genome shotgun (WGS) entry which is preliminary data.</text>
</comment>
<dbReference type="Gene3D" id="1.25.40.980">
    <property type="match status" value="1"/>
</dbReference>
<dbReference type="PROSITE" id="PS50082">
    <property type="entry name" value="WD_REPEATS_2"/>
    <property type="match status" value="4"/>
</dbReference>
<feature type="domain" description="Gem-associated protein 5 first beta-propeller" evidence="5">
    <location>
        <begin position="68"/>
        <end position="201"/>
    </location>
</feature>
<reference evidence="9 10" key="1">
    <citation type="journal article" date="2024" name="Genome Biol. Evol.">
        <title>Chromosome-level genome assembly of the viviparous eelpout Zoarces viviparus.</title>
        <authorList>
            <person name="Fuhrmann N."/>
            <person name="Brasseur M.V."/>
            <person name="Bakowski C.E."/>
            <person name="Podsiadlowski L."/>
            <person name="Prost S."/>
            <person name="Krehenwinkel H."/>
            <person name="Mayer C."/>
        </authorList>
    </citation>
    <scope>NUCLEOTIDE SEQUENCE [LARGE SCALE GENOMIC DNA]</scope>
    <source>
        <strain evidence="9">NO-MEL_2022_Ind0_liver</strain>
    </source>
</reference>
<evidence type="ECO:0000259" key="7">
    <source>
        <dbReference type="Pfam" id="PF23775"/>
    </source>
</evidence>
<dbReference type="InterPro" id="IPR020472">
    <property type="entry name" value="WD40_PAC1"/>
</dbReference>
<dbReference type="GO" id="GO:0000387">
    <property type="term" value="P:spliceosomal snRNP assembly"/>
    <property type="evidence" value="ECO:0007669"/>
    <property type="project" value="TreeGrafter"/>
</dbReference>
<dbReference type="InterPro" id="IPR052640">
    <property type="entry name" value="Gemin-5"/>
</dbReference>
<evidence type="ECO:0000313" key="10">
    <source>
        <dbReference type="Proteomes" id="UP001488805"/>
    </source>
</evidence>
<keyword evidence="10" id="KW-1185">Reference proteome</keyword>
<dbReference type="InterPro" id="IPR036322">
    <property type="entry name" value="WD40_repeat_dom_sf"/>
</dbReference>
<dbReference type="InterPro" id="IPR056432">
    <property type="entry name" value="Beta-prop_GEMI5_1st"/>
</dbReference>
<dbReference type="Pfam" id="PF23777">
    <property type="entry name" value="GEMI5_RBS"/>
    <property type="match status" value="1"/>
</dbReference>
<dbReference type="Proteomes" id="UP001488805">
    <property type="component" value="Unassembled WGS sequence"/>
</dbReference>
<accession>A0AAW1FRN5</accession>
<feature type="region of interest" description="Disordered" evidence="4">
    <location>
        <begin position="1336"/>
        <end position="1373"/>
    </location>
</feature>
<gene>
    <name evidence="9" type="ORF">VZT92_006604</name>
</gene>
<dbReference type="PROSITE" id="PS50294">
    <property type="entry name" value="WD_REPEATS_REGION"/>
    <property type="match status" value="1"/>
</dbReference>
<dbReference type="InterPro" id="IPR056424">
    <property type="entry name" value="Beta-prop_GEMI5_2nd"/>
</dbReference>
<dbReference type="PROSITE" id="PS00678">
    <property type="entry name" value="WD_REPEATS_1"/>
    <property type="match status" value="1"/>
</dbReference>
<dbReference type="Gene3D" id="2.130.10.10">
    <property type="entry name" value="YVTN repeat-like/Quinoprotein amine dehydrogenase"/>
    <property type="match status" value="2"/>
</dbReference>
<dbReference type="InterPro" id="IPR019775">
    <property type="entry name" value="WD40_repeat_CS"/>
</dbReference>
<evidence type="ECO:0000259" key="8">
    <source>
        <dbReference type="Pfam" id="PF23777"/>
    </source>
</evidence>
<evidence type="ECO:0000259" key="6">
    <source>
        <dbReference type="Pfam" id="PF23774"/>
    </source>
</evidence>
<feature type="compositionally biased region" description="Polar residues" evidence="4">
    <location>
        <begin position="1350"/>
        <end position="1364"/>
    </location>
</feature>